<name>A0AAV7R7I5_PLEWA</name>
<accession>A0AAV7R7I5</accession>
<reference evidence="2" key="1">
    <citation type="journal article" date="2022" name="bioRxiv">
        <title>Sequencing and chromosome-scale assembly of the giantPleurodeles waltlgenome.</title>
        <authorList>
            <person name="Brown T."/>
            <person name="Elewa A."/>
            <person name="Iarovenko S."/>
            <person name="Subramanian E."/>
            <person name="Araus A.J."/>
            <person name="Petzold A."/>
            <person name="Susuki M."/>
            <person name="Suzuki K.-i.T."/>
            <person name="Hayashi T."/>
            <person name="Toyoda A."/>
            <person name="Oliveira C."/>
            <person name="Osipova E."/>
            <person name="Leigh N.D."/>
            <person name="Simon A."/>
            <person name="Yun M.H."/>
        </authorList>
    </citation>
    <scope>NUCLEOTIDE SEQUENCE</scope>
    <source>
        <strain evidence="2">20211129_DDA</strain>
        <tissue evidence="2">Liver</tissue>
    </source>
</reference>
<feature type="compositionally biased region" description="Low complexity" evidence="1">
    <location>
        <begin position="7"/>
        <end position="27"/>
    </location>
</feature>
<dbReference type="AlphaFoldDB" id="A0AAV7R7I5"/>
<evidence type="ECO:0000256" key="1">
    <source>
        <dbReference type="SAM" id="MobiDB-lite"/>
    </source>
</evidence>
<sequence>MGRLSRAGVPTVSSSVPGPAGPAQPGGEQTTPTEPQVRPLLRNRGCPQSTGRTSQLRPQQLLVGDATAPDMLFPGKPQLHFFSTLTLAYHVRRGLHLASGTPADKLVSQMGPQGIPLTSGCRRSL</sequence>
<evidence type="ECO:0000313" key="2">
    <source>
        <dbReference type="EMBL" id="KAJ1148746.1"/>
    </source>
</evidence>
<gene>
    <name evidence="2" type="ORF">NDU88_001572</name>
</gene>
<organism evidence="2 3">
    <name type="scientific">Pleurodeles waltl</name>
    <name type="common">Iberian ribbed newt</name>
    <dbReference type="NCBI Taxonomy" id="8319"/>
    <lineage>
        <taxon>Eukaryota</taxon>
        <taxon>Metazoa</taxon>
        <taxon>Chordata</taxon>
        <taxon>Craniata</taxon>
        <taxon>Vertebrata</taxon>
        <taxon>Euteleostomi</taxon>
        <taxon>Amphibia</taxon>
        <taxon>Batrachia</taxon>
        <taxon>Caudata</taxon>
        <taxon>Salamandroidea</taxon>
        <taxon>Salamandridae</taxon>
        <taxon>Pleurodelinae</taxon>
        <taxon>Pleurodeles</taxon>
    </lineage>
</organism>
<keyword evidence="3" id="KW-1185">Reference proteome</keyword>
<feature type="region of interest" description="Disordered" evidence="1">
    <location>
        <begin position="1"/>
        <end position="60"/>
    </location>
</feature>
<evidence type="ECO:0000313" key="3">
    <source>
        <dbReference type="Proteomes" id="UP001066276"/>
    </source>
</evidence>
<feature type="compositionally biased region" description="Polar residues" evidence="1">
    <location>
        <begin position="46"/>
        <end position="58"/>
    </location>
</feature>
<proteinExistence type="predicted"/>
<comment type="caution">
    <text evidence="2">The sequence shown here is derived from an EMBL/GenBank/DDBJ whole genome shotgun (WGS) entry which is preliminary data.</text>
</comment>
<protein>
    <submittedName>
        <fullName evidence="2">Uncharacterized protein</fullName>
    </submittedName>
</protein>
<dbReference type="Proteomes" id="UP001066276">
    <property type="component" value="Chromosome 5"/>
</dbReference>
<dbReference type="EMBL" id="JANPWB010000009">
    <property type="protein sequence ID" value="KAJ1148746.1"/>
    <property type="molecule type" value="Genomic_DNA"/>
</dbReference>